<dbReference type="PANTHER" id="PTHR10742">
    <property type="entry name" value="FLAVIN MONOAMINE OXIDASE"/>
    <property type="match status" value="1"/>
</dbReference>
<reference evidence="2" key="1">
    <citation type="submission" date="2021-01" db="EMBL/GenBank/DDBJ databases">
        <authorList>
            <person name="Corre E."/>
            <person name="Pelletier E."/>
            <person name="Niang G."/>
            <person name="Scheremetjew M."/>
            <person name="Finn R."/>
            <person name="Kale V."/>
            <person name="Holt S."/>
            <person name="Cochrane G."/>
            <person name="Meng A."/>
            <person name="Brown T."/>
            <person name="Cohen L."/>
        </authorList>
    </citation>
    <scope>NUCLEOTIDE SEQUENCE</scope>
    <source>
        <strain evidence="2">SoJaBio B1-5/56/2</strain>
    </source>
</reference>
<accession>A0A7S4KRC2</accession>
<proteinExistence type="predicted"/>
<dbReference type="Pfam" id="PF01593">
    <property type="entry name" value="Amino_oxidase"/>
    <property type="match status" value="1"/>
</dbReference>
<feature type="domain" description="Amine oxidase" evidence="1">
    <location>
        <begin position="67"/>
        <end position="309"/>
    </location>
</feature>
<evidence type="ECO:0000313" key="2">
    <source>
        <dbReference type="EMBL" id="CAE2303071.1"/>
    </source>
</evidence>
<dbReference type="AlphaFoldDB" id="A0A7S4KRC2"/>
<evidence type="ECO:0000259" key="1">
    <source>
        <dbReference type="Pfam" id="PF01593"/>
    </source>
</evidence>
<dbReference type="Gene3D" id="3.50.50.60">
    <property type="entry name" value="FAD/NAD(P)-binding domain"/>
    <property type="match status" value="1"/>
</dbReference>
<dbReference type="Gene3D" id="3.90.660.10">
    <property type="match status" value="1"/>
</dbReference>
<dbReference type="SUPFAM" id="SSF51905">
    <property type="entry name" value="FAD/NAD(P)-binding domain"/>
    <property type="match status" value="1"/>
</dbReference>
<dbReference type="InterPro" id="IPR036188">
    <property type="entry name" value="FAD/NAD-bd_sf"/>
</dbReference>
<protein>
    <recommendedName>
        <fullName evidence="1">Amine oxidase domain-containing protein</fullName>
    </recommendedName>
</protein>
<sequence>MEEGIEDPMISYLEELSTEYIPDHAETYPHSWQYSLIRCQHLEGTHPSQLGLRGISECNCPVNLTKNLAVIGGFGKVVQLLEKKIREKGGKIHLSSPVTHIQWEEGRGGTIAWEELGEGNEERRDQKSDFDGVIVCLPVGCYEDVMFSPLLPSEKTKAMSCLNQGTTEKHILIFDKIFWKSSRFTILDLECCFTSLEKSTGKPLLYCWISRNSPYYDSPPEFFADLVRNCWDPVRESDAKLVDFIRSTWTTDKWSKGSFLSPGLGSQGPKDFETIQKPIPPLFFAGEGTGERYGETSGAFITGRQAAMQFLSQIEEQSVK</sequence>
<dbReference type="EMBL" id="HBKR01015467">
    <property type="protein sequence ID" value="CAE2303071.1"/>
    <property type="molecule type" value="Transcribed_RNA"/>
</dbReference>
<dbReference type="PANTHER" id="PTHR10742:SF410">
    <property type="entry name" value="LYSINE-SPECIFIC HISTONE DEMETHYLASE 2"/>
    <property type="match status" value="1"/>
</dbReference>
<organism evidence="2">
    <name type="scientific">Paramoeba aestuarina</name>
    <dbReference type="NCBI Taxonomy" id="180227"/>
    <lineage>
        <taxon>Eukaryota</taxon>
        <taxon>Amoebozoa</taxon>
        <taxon>Discosea</taxon>
        <taxon>Flabellinia</taxon>
        <taxon>Dactylopodida</taxon>
        <taxon>Paramoebidae</taxon>
        <taxon>Paramoeba</taxon>
    </lineage>
</organism>
<gene>
    <name evidence="2" type="ORF">NAES01612_LOCUS10227</name>
</gene>
<dbReference type="SUPFAM" id="SSF54373">
    <property type="entry name" value="FAD-linked reductases, C-terminal domain"/>
    <property type="match status" value="1"/>
</dbReference>
<dbReference type="GO" id="GO:0016491">
    <property type="term" value="F:oxidoreductase activity"/>
    <property type="evidence" value="ECO:0007669"/>
    <property type="project" value="InterPro"/>
</dbReference>
<dbReference type="InterPro" id="IPR002937">
    <property type="entry name" value="Amino_oxidase"/>
</dbReference>
<name>A0A7S4KRC2_9EUKA</name>
<dbReference type="InterPro" id="IPR050281">
    <property type="entry name" value="Flavin_monoamine_oxidase"/>
</dbReference>